<name>A0A5B0QC27_PUCGR</name>
<protein>
    <submittedName>
        <fullName evidence="1">Uncharacterized protein</fullName>
    </submittedName>
</protein>
<dbReference type="EMBL" id="VSWC01000027">
    <property type="protein sequence ID" value="KAA1110778.1"/>
    <property type="molecule type" value="Genomic_DNA"/>
</dbReference>
<evidence type="ECO:0000313" key="1">
    <source>
        <dbReference type="EMBL" id="KAA1110778.1"/>
    </source>
</evidence>
<sequence length="76" mass="8843">MLNRTPTVERSSSQRLFSQYELSTRTQDLLYPHGTLPRSYLLDLTPSILVTRHRYLDYPSCYCEASSTATAPRRYP</sequence>
<proteinExistence type="predicted"/>
<dbReference type="AlphaFoldDB" id="A0A5B0QC27"/>
<organism evidence="1 2">
    <name type="scientific">Puccinia graminis f. sp. tritici</name>
    <dbReference type="NCBI Taxonomy" id="56615"/>
    <lineage>
        <taxon>Eukaryota</taxon>
        <taxon>Fungi</taxon>
        <taxon>Dikarya</taxon>
        <taxon>Basidiomycota</taxon>
        <taxon>Pucciniomycotina</taxon>
        <taxon>Pucciniomycetes</taxon>
        <taxon>Pucciniales</taxon>
        <taxon>Pucciniaceae</taxon>
        <taxon>Puccinia</taxon>
    </lineage>
</organism>
<comment type="caution">
    <text evidence="1">The sequence shown here is derived from an EMBL/GenBank/DDBJ whole genome shotgun (WGS) entry which is preliminary data.</text>
</comment>
<evidence type="ECO:0000313" key="2">
    <source>
        <dbReference type="Proteomes" id="UP000324748"/>
    </source>
</evidence>
<accession>A0A5B0QC27</accession>
<keyword evidence="2" id="KW-1185">Reference proteome</keyword>
<dbReference type="Proteomes" id="UP000324748">
    <property type="component" value="Unassembled WGS sequence"/>
</dbReference>
<gene>
    <name evidence="1" type="ORF">PGT21_031548</name>
</gene>
<reference evidence="1 2" key="1">
    <citation type="submission" date="2019-05" db="EMBL/GenBank/DDBJ databases">
        <title>Emergence of the Ug99 lineage of the wheat stem rust pathogen through somatic hybridization.</title>
        <authorList>
            <person name="Li F."/>
            <person name="Upadhyaya N.M."/>
            <person name="Sperschneider J."/>
            <person name="Matny O."/>
            <person name="Nguyen-Phuc H."/>
            <person name="Mago R."/>
            <person name="Raley C."/>
            <person name="Miller M.E."/>
            <person name="Silverstein K.A.T."/>
            <person name="Henningsen E."/>
            <person name="Hirsch C.D."/>
            <person name="Visser B."/>
            <person name="Pretorius Z.A."/>
            <person name="Steffenson B.J."/>
            <person name="Schwessinger B."/>
            <person name="Dodds P.N."/>
            <person name="Figueroa M."/>
        </authorList>
    </citation>
    <scope>NUCLEOTIDE SEQUENCE [LARGE SCALE GENOMIC DNA]</scope>
    <source>
        <strain evidence="1">21-0</strain>
    </source>
</reference>